<evidence type="ECO:0000256" key="3">
    <source>
        <dbReference type="RuleBase" id="RU361235"/>
    </source>
</evidence>
<dbReference type="Gene3D" id="3.40.50.1820">
    <property type="entry name" value="alpha/beta hydrolase"/>
    <property type="match status" value="1"/>
</dbReference>
<accession>A0A838XJ31</accession>
<reference evidence="5 6" key="2">
    <citation type="submission" date="2020-08" db="EMBL/GenBank/DDBJ databases">
        <title>Stappia taiwanensis sp. nov., isolated from a coastal thermal spring.</title>
        <authorList>
            <person name="Kampfer P."/>
        </authorList>
    </citation>
    <scope>NUCLEOTIDE SEQUENCE [LARGE SCALE GENOMIC DNA]</scope>
    <source>
        <strain evidence="5 6">DSM 23284</strain>
    </source>
</reference>
<dbReference type="EMBL" id="JACEON010000002">
    <property type="protein sequence ID" value="MBA4610545.1"/>
    <property type="molecule type" value="Genomic_DNA"/>
</dbReference>
<dbReference type="SUPFAM" id="SSF53474">
    <property type="entry name" value="alpha/beta-Hydrolases"/>
    <property type="match status" value="1"/>
</dbReference>
<dbReference type="Pfam" id="PF00135">
    <property type="entry name" value="COesterase"/>
    <property type="match status" value="1"/>
</dbReference>
<dbReference type="GO" id="GO:0016787">
    <property type="term" value="F:hydrolase activity"/>
    <property type="evidence" value="ECO:0007669"/>
    <property type="project" value="UniProtKB-KW"/>
</dbReference>
<evidence type="ECO:0000313" key="6">
    <source>
        <dbReference type="Proteomes" id="UP000559404"/>
    </source>
</evidence>
<dbReference type="Proteomes" id="UP000559404">
    <property type="component" value="Unassembled WGS sequence"/>
</dbReference>
<evidence type="ECO:0000313" key="5">
    <source>
        <dbReference type="EMBL" id="MBA4610545.1"/>
    </source>
</evidence>
<evidence type="ECO:0000256" key="2">
    <source>
        <dbReference type="ARBA" id="ARBA00022801"/>
    </source>
</evidence>
<sequence>MADRPGRPSARLQHDGVKVDAWYGLRYAQTPARFAPPAPAGGRLEVETLSEVPIFPQRPSRLAAAMGTGRPNPQAEDAFFANVWAPSDAQGLPVLLFVHGGAWMTGGGAMDWYDGQVLASKGLVVVTVNYRLGALGHLGRSDAHALPLPAADLLQALLWLRDRVHSFGGDPDRVTVAGQSAGGWYAHLLSVLPQAHGLLHRVSLMSMGTRRPWSPRRQADVTRKASKYLGAAEIAHAPVDEVMRAGLQALAATAAPPALGHAPSAFLPVASAAVPDRLLNPAWAAKACHAEAVSLRTTADESAMFLFTSPNHKNATQAQVNEALSAWAPEDLPAALCPDGAYAGAASGLSPYRQLVAASSWRQFQRFPAQYHAALREKGRRSQLEIFTEESAMPGLHSGHCLDLPFQFGRRCAWDDAPMLQGCDAERFEAISRRLIGSLVAFVTGEAPRDQAPMTSST</sequence>
<comment type="similarity">
    <text evidence="1 3">Belongs to the type-B carboxylesterase/lipase family.</text>
</comment>
<dbReference type="AlphaFoldDB" id="A0A838XJ31"/>
<gene>
    <name evidence="5" type="ORF">H1W37_02670</name>
</gene>
<dbReference type="InterPro" id="IPR002018">
    <property type="entry name" value="CarbesteraseB"/>
</dbReference>
<dbReference type="PROSITE" id="PS00122">
    <property type="entry name" value="CARBOXYLESTERASE_B_1"/>
    <property type="match status" value="1"/>
</dbReference>
<protein>
    <recommendedName>
        <fullName evidence="3">Carboxylic ester hydrolase</fullName>
        <ecNumber evidence="3">3.1.1.-</ecNumber>
    </recommendedName>
</protein>
<reference evidence="5 6" key="1">
    <citation type="submission" date="2020-07" db="EMBL/GenBank/DDBJ databases">
        <authorList>
            <person name="Li M."/>
        </authorList>
    </citation>
    <scope>NUCLEOTIDE SEQUENCE [LARGE SCALE GENOMIC DNA]</scope>
    <source>
        <strain evidence="5 6">DSM 23284</strain>
    </source>
</reference>
<keyword evidence="6" id="KW-1185">Reference proteome</keyword>
<organism evidence="5 6">
    <name type="scientific">Stappia taiwanensis</name>
    <dbReference type="NCBI Taxonomy" id="992267"/>
    <lineage>
        <taxon>Bacteria</taxon>
        <taxon>Pseudomonadati</taxon>
        <taxon>Pseudomonadota</taxon>
        <taxon>Alphaproteobacteria</taxon>
        <taxon>Hyphomicrobiales</taxon>
        <taxon>Stappiaceae</taxon>
        <taxon>Stappia</taxon>
    </lineage>
</organism>
<dbReference type="InterPro" id="IPR050309">
    <property type="entry name" value="Type-B_Carboxylest/Lipase"/>
</dbReference>
<keyword evidence="2 3" id="KW-0378">Hydrolase</keyword>
<name>A0A838XJ31_9HYPH</name>
<feature type="domain" description="Carboxylesterase type B" evidence="4">
    <location>
        <begin position="15"/>
        <end position="237"/>
    </location>
</feature>
<dbReference type="InterPro" id="IPR029058">
    <property type="entry name" value="AB_hydrolase_fold"/>
</dbReference>
<dbReference type="PANTHER" id="PTHR11559">
    <property type="entry name" value="CARBOXYLESTERASE"/>
    <property type="match status" value="1"/>
</dbReference>
<evidence type="ECO:0000259" key="4">
    <source>
        <dbReference type="Pfam" id="PF00135"/>
    </source>
</evidence>
<dbReference type="EC" id="3.1.1.-" evidence="3"/>
<evidence type="ECO:0000256" key="1">
    <source>
        <dbReference type="ARBA" id="ARBA00005964"/>
    </source>
</evidence>
<dbReference type="RefSeq" id="WP_181758741.1">
    <property type="nucleotide sequence ID" value="NZ_BMCR01000002.1"/>
</dbReference>
<proteinExistence type="inferred from homology"/>
<comment type="caution">
    <text evidence="5">The sequence shown here is derived from an EMBL/GenBank/DDBJ whole genome shotgun (WGS) entry which is preliminary data.</text>
</comment>
<dbReference type="InterPro" id="IPR019826">
    <property type="entry name" value="Carboxylesterase_B_AS"/>
</dbReference>